<evidence type="ECO:0000313" key="3">
    <source>
        <dbReference type="EMBL" id="PTL87411.1"/>
    </source>
</evidence>
<organism evidence="2 4">
    <name type="scientific">Candidatus Nitrosopelagicus brevis</name>
    <dbReference type="NCBI Taxonomy" id="1410606"/>
    <lineage>
        <taxon>Archaea</taxon>
        <taxon>Nitrososphaerota</taxon>
    </lineage>
</organism>
<reference evidence="3 5" key="4">
    <citation type="submission" date="2018-04" db="EMBL/GenBank/DDBJ databases">
        <title>Transcriptomics of ammonia oxidizing archaea.</title>
        <authorList>
            <person name="Carini P."/>
        </authorList>
    </citation>
    <scope>NUCLEOTIDE SEQUENCE [LARGE SCALE GENOMIC DNA]</scope>
    <source>
        <strain evidence="3 5">U25</strain>
    </source>
</reference>
<reference evidence="5" key="2">
    <citation type="submission" date="2016-05" db="EMBL/GenBank/DDBJ databases">
        <authorList>
            <person name="Dupont C."/>
            <person name="Santoro A."/>
        </authorList>
    </citation>
    <scope>NUCLEOTIDE SEQUENCE [LARGE SCALE GENOMIC DNA]</scope>
    <source>
        <strain evidence="5">U25</strain>
    </source>
</reference>
<reference evidence="2 4" key="1">
    <citation type="journal article" date="2015" name="Proc. Natl. Acad. Sci. U.S.A.">
        <title>Genomic and proteomic characterization of "Candidatus Nitrosopelagicus brevis": An ammonia-oxidizing archaeon from the open ocean.</title>
        <authorList>
            <person name="Santoro A.E."/>
            <person name="Dupont C.L."/>
            <person name="Richter R.A."/>
            <person name="Craig M.T."/>
            <person name="Carini P."/>
            <person name="McIlvin M.R."/>
            <person name="Yang Y."/>
            <person name="Orsi W.D."/>
            <person name="Moran D.M."/>
            <person name="Saito M.A."/>
        </authorList>
    </citation>
    <scope>NUCLEOTIDE SEQUENCE [LARGE SCALE GENOMIC DNA]</scope>
    <source>
        <strain evidence="2">CN25</strain>
        <strain evidence="4">V2</strain>
    </source>
</reference>
<dbReference type="STRING" id="1410606.T478_0153"/>
<evidence type="ECO:0000313" key="5">
    <source>
        <dbReference type="Proteomes" id="UP000241022"/>
    </source>
</evidence>
<dbReference type="OrthoDB" id="11474at2157"/>
<dbReference type="Proteomes" id="UP000241022">
    <property type="component" value="Unassembled WGS sequence"/>
</dbReference>
<dbReference type="GO" id="GO:0016740">
    <property type="term" value="F:transferase activity"/>
    <property type="evidence" value="ECO:0007669"/>
    <property type="project" value="UniProtKB-KW"/>
</dbReference>
<evidence type="ECO:0000313" key="4">
    <source>
        <dbReference type="Proteomes" id="UP000030944"/>
    </source>
</evidence>
<dbReference type="KEGG" id="nbv:T478_0153"/>
<dbReference type="Pfam" id="PF13524">
    <property type="entry name" value="Glyco_trans_1_2"/>
    <property type="match status" value="1"/>
</dbReference>
<protein>
    <submittedName>
        <fullName evidence="2">Glycosyltransferases group 1</fullName>
    </submittedName>
</protein>
<gene>
    <name evidence="3" type="ORF">A7X95_05830</name>
    <name evidence="2" type="ORF">T478_0153</name>
</gene>
<feature type="domain" description="Spore protein YkvP/CgeB glycosyl transferase-like" evidence="1">
    <location>
        <begin position="210"/>
        <end position="319"/>
    </location>
</feature>
<keyword evidence="5" id="KW-1185">Reference proteome</keyword>
<dbReference type="EMBL" id="CP007026">
    <property type="protein sequence ID" value="AJA91875.1"/>
    <property type="molecule type" value="Genomic_DNA"/>
</dbReference>
<evidence type="ECO:0000259" key="1">
    <source>
        <dbReference type="Pfam" id="PF13524"/>
    </source>
</evidence>
<reference evidence="3" key="3">
    <citation type="submission" date="2016-05" db="EMBL/GenBank/DDBJ databases">
        <authorList>
            <person name="Lavstsen T."/>
            <person name="Jespersen J.S."/>
        </authorList>
    </citation>
    <scope>NUCLEOTIDE SEQUENCE [LARGE SCALE GENOMIC DNA]</scope>
    <source>
        <strain evidence="3">U25</strain>
    </source>
</reference>
<dbReference type="GeneID" id="24816051"/>
<accession>A0A0A7V598</accession>
<dbReference type="AlphaFoldDB" id="A0A0A7V598"/>
<proteinExistence type="predicted"/>
<dbReference type="Proteomes" id="UP000030944">
    <property type="component" value="Chromosome"/>
</dbReference>
<evidence type="ECO:0000313" key="2">
    <source>
        <dbReference type="EMBL" id="AJA91875.1"/>
    </source>
</evidence>
<dbReference type="InterPro" id="IPR055259">
    <property type="entry name" value="YkvP/CgeB_Glyco_trans-like"/>
</dbReference>
<sequence>MNRPIRLAFVYKKSYNYFQPGHFDRTSADFFLKAFERNKELDVTYHPCESNFDVEKLSGKCDVILLPMNRSDGAPNKLENVKKVGIPVISRTGDPHSAEKYGDVEFIEKNKIDLVFSSHPDSYIYKFYPKRVNHKTVIYGLEKNLYENIIPFKERNKNKILCTGAIGKTSVKSRIGNAILNPKRSGWYFYKLRTLSTKLSYVDYSGIKDGKYPNDDYVTYLTRYRATIAASTFYPTLKYWENAAAGCLTFMEITNKNDGYFIGFENEKSAIFINERNYQEKFQEFLSDPDNPKWEEIANAGRKFAMDELNNDKAVQKIVEYVKELVR</sequence>
<dbReference type="EMBL" id="LXWN01000002">
    <property type="protein sequence ID" value="PTL87411.1"/>
    <property type="molecule type" value="Genomic_DNA"/>
</dbReference>
<keyword evidence="2" id="KW-0808">Transferase</keyword>
<name>A0A0A7V598_9ARCH</name>
<dbReference type="HOGENOM" id="CLU_851577_0_0_2"/>
<dbReference type="RefSeq" id="WP_048104411.1">
    <property type="nucleotide sequence ID" value="NZ_CP007026.1"/>
</dbReference>